<organism evidence="2">
    <name type="scientific">Serratia marcescens</name>
    <dbReference type="NCBI Taxonomy" id="615"/>
    <lineage>
        <taxon>Bacteria</taxon>
        <taxon>Pseudomonadati</taxon>
        <taxon>Pseudomonadota</taxon>
        <taxon>Gammaproteobacteria</taxon>
        <taxon>Enterobacterales</taxon>
        <taxon>Yersiniaceae</taxon>
        <taxon>Serratia</taxon>
    </lineage>
</organism>
<dbReference type="AlphaFoldDB" id="A0A939NPT8"/>
<accession>A0A939NPT8</accession>
<evidence type="ECO:0000256" key="1">
    <source>
        <dbReference type="SAM" id="Phobius"/>
    </source>
</evidence>
<gene>
    <name evidence="2" type="ORF">J4732_09235</name>
</gene>
<keyword evidence="1" id="KW-1133">Transmembrane helix</keyword>
<proteinExistence type="predicted"/>
<protein>
    <submittedName>
        <fullName evidence="2">Uncharacterized protein</fullName>
    </submittedName>
</protein>
<evidence type="ECO:0000313" key="2">
    <source>
        <dbReference type="EMBL" id="MBO2006812.1"/>
    </source>
</evidence>
<feature type="transmembrane region" description="Helical" evidence="1">
    <location>
        <begin position="30"/>
        <end position="50"/>
    </location>
</feature>
<keyword evidence="1" id="KW-0472">Membrane</keyword>
<reference evidence="2" key="1">
    <citation type="submission" date="2021-03" db="EMBL/GenBank/DDBJ databases">
        <title>Molecular epidemiology and mechanisms of colistin and carbapenem resistance in Enterobacteriaceae from clinical isolates, the environment and porcine samples in Pretoria, South Africa.</title>
        <authorList>
            <person name="Bogoshi D."/>
            <person name="Mbelle N.M."/>
            <person name="Naidoo V."/>
            <person name="Osei Sekyere J."/>
        </authorList>
    </citation>
    <scope>NUCLEOTIDE SEQUENCE</scope>
    <source>
        <strain evidence="2">C080</strain>
    </source>
</reference>
<comment type="caution">
    <text evidence="2">The sequence shown here is derived from an EMBL/GenBank/DDBJ whole genome shotgun (WGS) entry which is preliminary data.</text>
</comment>
<name>A0A939NPT8_SERMA</name>
<sequence>MAPLKRMAPVALKEAVGTAPAGIAGASDPAVLSMLGIIIGIAVVVSAIAIGEGTRA</sequence>
<dbReference type="EMBL" id="JAGETR010000051">
    <property type="protein sequence ID" value="MBO2006812.1"/>
    <property type="molecule type" value="Genomic_DNA"/>
</dbReference>
<keyword evidence="1" id="KW-0812">Transmembrane</keyword>